<feature type="transmembrane region" description="Helical" evidence="9">
    <location>
        <begin position="72"/>
        <end position="88"/>
    </location>
</feature>
<keyword evidence="4" id="KW-0762">Sugar transport</keyword>
<evidence type="ECO:0000256" key="9">
    <source>
        <dbReference type="SAM" id="Phobius"/>
    </source>
</evidence>
<dbReference type="GO" id="GO:0005886">
    <property type="term" value="C:plasma membrane"/>
    <property type="evidence" value="ECO:0007669"/>
    <property type="project" value="UniProtKB-SubCell"/>
</dbReference>
<feature type="transmembrane region" description="Helical" evidence="9">
    <location>
        <begin position="213"/>
        <end position="232"/>
    </location>
</feature>
<evidence type="ECO:0000256" key="1">
    <source>
        <dbReference type="ARBA" id="ARBA00004651"/>
    </source>
</evidence>
<dbReference type="AlphaFoldDB" id="A0A849SB59"/>
<keyword evidence="5" id="KW-0598">Phosphotransferase system</keyword>
<feature type="transmembrane region" description="Helical" evidence="9">
    <location>
        <begin position="100"/>
        <end position="118"/>
    </location>
</feature>
<evidence type="ECO:0000256" key="5">
    <source>
        <dbReference type="ARBA" id="ARBA00022683"/>
    </source>
</evidence>
<dbReference type="EMBL" id="JABFRW010000020">
    <property type="protein sequence ID" value="NOT32908.1"/>
    <property type="molecule type" value="Genomic_DNA"/>
</dbReference>
<evidence type="ECO:0000256" key="2">
    <source>
        <dbReference type="ARBA" id="ARBA00022448"/>
    </source>
</evidence>
<organism evidence="10 11">
    <name type="scientific">Eiseniibacteriota bacterium</name>
    <dbReference type="NCBI Taxonomy" id="2212470"/>
    <lineage>
        <taxon>Bacteria</taxon>
        <taxon>Candidatus Eiseniibacteriota</taxon>
    </lineage>
</organism>
<dbReference type="Pfam" id="PF03609">
    <property type="entry name" value="EII-Sor"/>
    <property type="match status" value="1"/>
</dbReference>
<protein>
    <recommendedName>
        <fullName evidence="12">PTS sugar transporter subunit IIC</fullName>
    </recommendedName>
</protein>
<keyword evidence="6 9" id="KW-0812">Transmembrane</keyword>
<feature type="transmembrane region" description="Helical" evidence="9">
    <location>
        <begin position="150"/>
        <end position="173"/>
    </location>
</feature>
<feature type="transmembrane region" description="Helical" evidence="9">
    <location>
        <begin position="185"/>
        <end position="206"/>
    </location>
</feature>
<comment type="subcellular location">
    <subcellularLocation>
        <location evidence="1">Cell membrane</location>
        <topology evidence="1">Multi-pass membrane protein</topology>
    </subcellularLocation>
</comment>
<proteinExistence type="predicted"/>
<evidence type="ECO:0000256" key="3">
    <source>
        <dbReference type="ARBA" id="ARBA00022475"/>
    </source>
</evidence>
<keyword evidence="3" id="KW-1003">Cell membrane</keyword>
<keyword evidence="8 9" id="KW-0472">Membrane</keyword>
<evidence type="ECO:0000313" key="10">
    <source>
        <dbReference type="EMBL" id="NOT32908.1"/>
    </source>
</evidence>
<evidence type="ECO:0000256" key="7">
    <source>
        <dbReference type="ARBA" id="ARBA00022989"/>
    </source>
</evidence>
<keyword evidence="2" id="KW-0813">Transport</keyword>
<keyword evidence="7 9" id="KW-1133">Transmembrane helix</keyword>
<dbReference type="GO" id="GO:0009401">
    <property type="term" value="P:phosphoenolpyruvate-dependent sugar phosphotransferase system"/>
    <property type="evidence" value="ECO:0007669"/>
    <property type="project" value="UniProtKB-KW"/>
</dbReference>
<reference evidence="10 11" key="1">
    <citation type="submission" date="2020-04" db="EMBL/GenBank/DDBJ databases">
        <title>Metagenomic profiling of ammonia- and methane-oxidizing microorganisms in a Dutch drinking water treatment plant.</title>
        <authorList>
            <person name="Poghosyan L."/>
            <person name="Leucker S."/>
        </authorList>
    </citation>
    <scope>NUCLEOTIDE SEQUENCE [LARGE SCALE GENOMIC DNA]</scope>
    <source>
        <strain evidence="10">S-RSF-IL-03</strain>
    </source>
</reference>
<dbReference type="Proteomes" id="UP000580839">
    <property type="component" value="Unassembled WGS sequence"/>
</dbReference>
<accession>A0A849SB59</accession>
<name>A0A849SB59_UNCEI</name>
<dbReference type="InterPro" id="IPR004700">
    <property type="entry name" value="PTS_IIC_man"/>
</dbReference>
<evidence type="ECO:0000313" key="11">
    <source>
        <dbReference type="Proteomes" id="UP000580839"/>
    </source>
</evidence>
<evidence type="ECO:0008006" key="12">
    <source>
        <dbReference type="Google" id="ProtNLM"/>
    </source>
</evidence>
<evidence type="ECO:0000256" key="6">
    <source>
        <dbReference type="ARBA" id="ARBA00022692"/>
    </source>
</evidence>
<sequence length="235" mass="24214">MIAPIGPTLVLGGVAAVDATPVAQTLLSQPLVTATLIGWWWGDLHTALMVGMVLQVLATSTLPVGARTPEDYATGGVVGAGLAVLLASEQPFLVTRDACAVIGVLSGLIVAVLGVPIIKWQRRHNEGLAHWCEDAVRAGRAGALAQAHGAAVVLAFAIGASFCAVAIGLGAFATRGLVAHESIRLARAWALAEPVWLGLGIAQVLHAFLQRRLVRGALFGAALLATWLYLMVGTG</sequence>
<gene>
    <name evidence="10" type="ORF">HOP12_01925</name>
</gene>
<feature type="transmembrane region" description="Helical" evidence="9">
    <location>
        <begin position="40"/>
        <end position="60"/>
    </location>
</feature>
<evidence type="ECO:0000256" key="8">
    <source>
        <dbReference type="ARBA" id="ARBA00023136"/>
    </source>
</evidence>
<evidence type="ECO:0000256" key="4">
    <source>
        <dbReference type="ARBA" id="ARBA00022597"/>
    </source>
</evidence>
<comment type="caution">
    <text evidence="10">The sequence shown here is derived from an EMBL/GenBank/DDBJ whole genome shotgun (WGS) entry which is preliminary data.</text>
</comment>